<feature type="modified residue" description="N5-methylglutamine" evidence="6">
    <location>
        <position position="236"/>
    </location>
</feature>
<evidence type="ECO:0000256" key="1">
    <source>
        <dbReference type="ARBA" id="ARBA00002986"/>
    </source>
</evidence>
<dbReference type="NCBIfam" id="TIGR00019">
    <property type="entry name" value="prfA"/>
    <property type="match status" value="1"/>
</dbReference>
<evidence type="ECO:0000313" key="10">
    <source>
        <dbReference type="Proteomes" id="UP001597227"/>
    </source>
</evidence>
<evidence type="ECO:0000259" key="8">
    <source>
        <dbReference type="PROSITE" id="PS00745"/>
    </source>
</evidence>
<keyword evidence="4 6" id="KW-0648">Protein biosynthesis</keyword>
<gene>
    <name evidence="6 9" type="primary">prfA</name>
    <name evidence="9" type="ORF">ACFSFW_16945</name>
</gene>
<dbReference type="SUPFAM" id="SSF75620">
    <property type="entry name" value="Release factor"/>
    <property type="match status" value="1"/>
</dbReference>
<dbReference type="Gene3D" id="6.10.140.1950">
    <property type="match status" value="1"/>
</dbReference>
<evidence type="ECO:0000256" key="5">
    <source>
        <dbReference type="ARBA" id="ARBA00050039"/>
    </source>
</evidence>
<dbReference type="Proteomes" id="UP001597227">
    <property type="component" value="Unassembled WGS sequence"/>
</dbReference>
<dbReference type="InterPro" id="IPR050057">
    <property type="entry name" value="Prokaryotic/Mito_RF"/>
</dbReference>
<organism evidence="9 10">
    <name type="scientific">Fredinandcohnia salidurans</name>
    <dbReference type="NCBI Taxonomy" id="2595041"/>
    <lineage>
        <taxon>Bacteria</taxon>
        <taxon>Bacillati</taxon>
        <taxon>Bacillota</taxon>
        <taxon>Bacilli</taxon>
        <taxon>Bacillales</taxon>
        <taxon>Bacillaceae</taxon>
        <taxon>Fredinandcohnia</taxon>
    </lineage>
</organism>
<dbReference type="Pfam" id="PF03462">
    <property type="entry name" value="PCRF"/>
    <property type="match status" value="1"/>
</dbReference>
<keyword evidence="7" id="KW-0175">Coiled coil</keyword>
<dbReference type="Pfam" id="PF00472">
    <property type="entry name" value="RF-1"/>
    <property type="match status" value="1"/>
</dbReference>
<proteinExistence type="inferred from homology"/>
<evidence type="ECO:0000313" key="9">
    <source>
        <dbReference type="EMBL" id="MFD1780354.1"/>
    </source>
</evidence>
<dbReference type="SMART" id="SM00937">
    <property type="entry name" value="PCRF"/>
    <property type="match status" value="1"/>
</dbReference>
<dbReference type="PROSITE" id="PS00745">
    <property type="entry name" value="RF_PROK_I"/>
    <property type="match status" value="1"/>
</dbReference>
<dbReference type="NCBIfam" id="NF001859">
    <property type="entry name" value="PRK00591.1"/>
    <property type="match status" value="1"/>
</dbReference>
<comment type="similarity">
    <text evidence="2 6">Belongs to the prokaryotic/mitochondrial release factor family.</text>
</comment>
<reference evidence="10" key="1">
    <citation type="journal article" date="2019" name="Int. J. Syst. Evol. Microbiol.">
        <title>The Global Catalogue of Microorganisms (GCM) 10K type strain sequencing project: providing services to taxonomists for standard genome sequencing and annotation.</title>
        <authorList>
            <consortium name="The Broad Institute Genomics Platform"/>
            <consortium name="The Broad Institute Genome Sequencing Center for Infectious Disease"/>
            <person name="Wu L."/>
            <person name="Ma J."/>
        </authorList>
    </citation>
    <scope>NUCLEOTIDE SEQUENCE [LARGE SCALE GENOMIC DNA]</scope>
    <source>
        <strain evidence="10">CCUG 15531</strain>
    </source>
</reference>
<comment type="function">
    <text evidence="1 6">Peptide chain release factor 1 directs the termination of translation in response to the peptide chain termination codons UAG and UAA.</text>
</comment>
<accession>A0ABW4MT66</accession>
<comment type="caution">
    <text evidence="9">The sequence shown here is derived from an EMBL/GenBank/DDBJ whole genome shotgun (WGS) entry which is preliminary data.</text>
</comment>
<comment type="PTM">
    <text evidence="6">Methylated by PrmC. Methylation increases the termination efficiency of RF1.</text>
</comment>
<dbReference type="Gene3D" id="3.30.70.1660">
    <property type="match status" value="1"/>
</dbReference>
<dbReference type="HAMAP" id="MF_00093">
    <property type="entry name" value="Rel_fac_1"/>
    <property type="match status" value="1"/>
</dbReference>
<protein>
    <recommendedName>
        <fullName evidence="5 6">Peptide chain release factor 1</fullName>
        <shortName evidence="6">RF-1</shortName>
    </recommendedName>
</protein>
<feature type="domain" description="Prokaryotic-type class I peptide chain release factors" evidence="8">
    <location>
        <begin position="229"/>
        <end position="245"/>
    </location>
</feature>
<keyword evidence="3 6" id="KW-0488">Methylation</keyword>
<dbReference type="EMBL" id="JBHUEK010000025">
    <property type="protein sequence ID" value="MFD1780354.1"/>
    <property type="molecule type" value="Genomic_DNA"/>
</dbReference>
<dbReference type="PANTHER" id="PTHR43804">
    <property type="entry name" value="LD18447P"/>
    <property type="match status" value="1"/>
</dbReference>
<evidence type="ECO:0000256" key="6">
    <source>
        <dbReference type="HAMAP-Rule" id="MF_00093"/>
    </source>
</evidence>
<dbReference type="InterPro" id="IPR004373">
    <property type="entry name" value="RF-1"/>
</dbReference>
<evidence type="ECO:0000256" key="3">
    <source>
        <dbReference type="ARBA" id="ARBA00022481"/>
    </source>
</evidence>
<keyword evidence="6" id="KW-0963">Cytoplasm</keyword>
<sequence length="358" mass="40828">MKNVFDRLAAVEARYEKLNELLSDPDIVSDTNKLREYSKEQSDIQETVEKYREYKEVKEQLTDAKAMLEEKLDAEMREMVKEEINELEDQMEDLEERLHVLLLPKDPNDDKNVIMEIRGAAGGDEAALFAGDLYRMYSRFAEHQGWKTEVMDTNSTGVGGYKEIIFMISGKGAYSKLKFENGAHRVQRVPETESGGRIHTSTATVAVLPEAEEVEVEIHEKDIRVDTFASSGPGGQSVNTTMSAVRLTHLPTGTVVSCQDEKSQIKNKEKAMKVLRARVYDKFQREVQAEYDQNRKQAVGTGDRSERIRTYNFPQNRVTDHRIGLTIQKLDQILTGKLDEVIDALIMEDQARKMEQAE</sequence>
<evidence type="ECO:0000256" key="4">
    <source>
        <dbReference type="ARBA" id="ARBA00022917"/>
    </source>
</evidence>
<evidence type="ECO:0000256" key="2">
    <source>
        <dbReference type="ARBA" id="ARBA00010835"/>
    </source>
</evidence>
<dbReference type="InterPro" id="IPR045853">
    <property type="entry name" value="Pep_chain_release_fac_I_sf"/>
</dbReference>
<dbReference type="RefSeq" id="WP_099360888.1">
    <property type="nucleotide sequence ID" value="NZ_JBHUEK010000025.1"/>
</dbReference>
<name>A0ABW4MT66_9BACI</name>
<keyword evidence="10" id="KW-1185">Reference proteome</keyword>
<dbReference type="InterPro" id="IPR000352">
    <property type="entry name" value="Pep_chain_release_fac_I"/>
</dbReference>
<dbReference type="PANTHER" id="PTHR43804:SF7">
    <property type="entry name" value="LD18447P"/>
    <property type="match status" value="1"/>
</dbReference>
<evidence type="ECO:0000256" key="7">
    <source>
        <dbReference type="SAM" id="Coils"/>
    </source>
</evidence>
<dbReference type="InterPro" id="IPR005139">
    <property type="entry name" value="PCRF"/>
</dbReference>
<feature type="coiled-coil region" evidence="7">
    <location>
        <begin position="1"/>
        <end position="104"/>
    </location>
</feature>
<comment type="subcellular location">
    <subcellularLocation>
        <location evidence="6">Cytoplasm</location>
    </subcellularLocation>
</comment>
<dbReference type="Gene3D" id="3.30.160.20">
    <property type="match status" value="1"/>
</dbReference>